<reference evidence="2" key="2">
    <citation type="submission" date="2016-01" db="EMBL/GenBank/DDBJ databases">
        <title>Complete genome sequence of Agromyces aureus AR33T and comparison with related organisms.</title>
        <authorList>
            <person name="Corretto E."/>
            <person name="Antonielli L."/>
            <person name="Sessitsch A."/>
            <person name="Brader G."/>
        </authorList>
    </citation>
    <scope>NUCLEOTIDE SEQUENCE [LARGE SCALE GENOMIC DNA]</scope>
    <source>
        <strain evidence="2">AR33</strain>
    </source>
</reference>
<dbReference type="GO" id="GO:0016787">
    <property type="term" value="F:hydrolase activity"/>
    <property type="evidence" value="ECO:0007669"/>
    <property type="project" value="UniProtKB-KW"/>
</dbReference>
<accession>A0A191WKD5</accession>
<dbReference type="InterPro" id="IPR021243">
    <property type="entry name" value="DUF2804"/>
</dbReference>
<gene>
    <name evidence="1" type="ORF">ATC03_02325</name>
</gene>
<dbReference type="KEGG" id="agy:ATC03_02325"/>
<dbReference type="Proteomes" id="UP000078437">
    <property type="component" value="Chromosome"/>
</dbReference>
<organism evidence="1 2">
    <name type="scientific">Agromyces aureus</name>
    <dbReference type="NCBI Taxonomy" id="453304"/>
    <lineage>
        <taxon>Bacteria</taxon>
        <taxon>Bacillati</taxon>
        <taxon>Actinomycetota</taxon>
        <taxon>Actinomycetes</taxon>
        <taxon>Micrococcales</taxon>
        <taxon>Microbacteriaceae</taxon>
        <taxon>Agromyces</taxon>
    </lineage>
</organism>
<dbReference type="RefSeq" id="WP_067881176.1">
    <property type="nucleotide sequence ID" value="NZ_CP013979.1"/>
</dbReference>
<keyword evidence="1" id="KW-0378">Hydrolase</keyword>
<name>A0A191WKD5_9MICO</name>
<dbReference type="PANTHER" id="PTHR35868">
    <property type="entry name" value="DUF2804 DOMAIN-CONTAINING PROTEIN-RELATED"/>
    <property type="match status" value="1"/>
</dbReference>
<protein>
    <submittedName>
        <fullName evidence="1">Glycosyl hydrolase family 2</fullName>
    </submittedName>
</protein>
<dbReference type="Pfam" id="PF10974">
    <property type="entry name" value="DUF2804"/>
    <property type="match status" value="1"/>
</dbReference>
<sequence>MPRTTVERELTGPVALVGADGRLNPEAVGWTRMPLHDTSGIDGRHAWGRNKRWEYWAVTTPTHVIALTVSSLDYAAVHAVLVHDRRTGATIDRSAIAPLGSSAVLPASLGDGPARAVTRTISIDLDEVDGGTRLRATSGDVRLDILAHRPVAHESLGVVVPWSATRFQYTVKDVARPASGWLEVAGERIDLPAGESWAVLDHGRGRWPYRMTWNWGAASGPAADGRTIGLQLGGKWTDGTGSTENAVLVDGRLHKIGDELEWAYDEHDWLAPWRIHGASVDLRFEPFWDRVSSTELLVFGSHGHQCFGHYSGWVAAGGERIAVDGLLGWAEEVRNRW</sequence>
<evidence type="ECO:0000313" key="1">
    <source>
        <dbReference type="EMBL" id="ANJ28639.1"/>
    </source>
</evidence>
<dbReference type="STRING" id="453304.ATC03_02325"/>
<dbReference type="OrthoDB" id="9762066at2"/>
<proteinExistence type="predicted"/>
<dbReference type="PANTHER" id="PTHR35868:SF3">
    <property type="entry name" value="DUF2804 DOMAIN-CONTAINING PROTEIN"/>
    <property type="match status" value="1"/>
</dbReference>
<reference evidence="1 2" key="1">
    <citation type="journal article" date="2016" name="Int. J. Syst. Evol. Microbiol.">
        <title>Agromyces aureus sp. nov., isolated from the rhizosphere of Salix caprea L. grown in a heavy-metal-contaminated soil.</title>
        <authorList>
            <person name="Corretto E."/>
            <person name="Antonielli L."/>
            <person name="Sessitsch A."/>
            <person name="Compant S."/>
            <person name="Gorfer M."/>
            <person name="Kuffner M."/>
            <person name="Brader G."/>
        </authorList>
    </citation>
    <scope>NUCLEOTIDE SEQUENCE [LARGE SCALE GENOMIC DNA]</scope>
    <source>
        <strain evidence="1 2">AR33</strain>
    </source>
</reference>
<keyword evidence="2" id="KW-1185">Reference proteome</keyword>
<dbReference type="AlphaFoldDB" id="A0A191WKD5"/>
<dbReference type="EMBL" id="CP013979">
    <property type="protein sequence ID" value="ANJ28639.1"/>
    <property type="molecule type" value="Genomic_DNA"/>
</dbReference>
<evidence type="ECO:0000313" key="2">
    <source>
        <dbReference type="Proteomes" id="UP000078437"/>
    </source>
</evidence>